<accession>A0A2K4WEZ6</accession>
<proteinExistence type="predicted"/>
<keyword evidence="1" id="KW-0472">Membrane</keyword>
<evidence type="ECO:0000313" key="2">
    <source>
        <dbReference type="EMBL" id="SOS34451.1"/>
    </source>
</evidence>
<keyword evidence="1" id="KW-0812">Transmembrane</keyword>
<feature type="transmembrane region" description="Helical" evidence="1">
    <location>
        <begin position="36"/>
        <end position="57"/>
    </location>
</feature>
<dbReference type="AlphaFoldDB" id="A0A2K4WEZ6"/>
<reference evidence="2 3" key="1">
    <citation type="submission" date="2017-11" db="EMBL/GenBank/DDBJ databases">
        <authorList>
            <person name="Han C.G."/>
        </authorList>
    </citation>
    <scope>NUCLEOTIDE SEQUENCE [LARGE SCALE GENOMIC DNA]</scope>
    <source>
        <strain evidence="2">CFBP6411</strain>
    </source>
</reference>
<evidence type="ECO:0000256" key="1">
    <source>
        <dbReference type="SAM" id="Phobius"/>
    </source>
</evidence>
<protein>
    <submittedName>
        <fullName evidence="2">Uncharacterized protein</fullName>
    </submittedName>
</protein>
<organism evidence="2 3">
    <name type="scientific">Pseudomonas syringae group genomosp. 3</name>
    <dbReference type="NCBI Taxonomy" id="251701"/>
    <lineage>
        <taxon>Bacteria</taxon>
        <taxon>Pseudomonadati</taxon>
        <taxon>Pseudomonadota</taxon>
        <taxon>Gammaproteobacteria</taxon>
        <taxon>Pseudomonadales</taxon>
        <taxon>Pseudomonadaceae</taxon>
        <taxon>Pseudomonas</taxon>
    </lineage>
</organism>
<keyword evidence="1" id="KW-1133">Transmembrane helix</keyword>
<gene>
    <name evidence="2" type="ORF">CFBP6411_03094</name>
</gene>
<evidence type="ECO:0000313" key="3">
    <source>
        <dbReference type="Proteomes" id="UP000238093"/>
    </source>
</evidence>
<name>A0A2K4WEZ6_9PSED</name>
<dbReference type="EMBL" id="LT963408">
    <property type="protein sequence ID" value="SOS34451.1"/>
    <property type="molecule type" value="Genomic_DNA"/>
</dbReference>
<dbReference type="Proteomes" id="UP000238093">
    <property type="component" value="Chromosome I"/>
</dbReference>
<sequence length="103" mass="11758">MTQQKKAMALPKSEDILNWKIKTLARSPREMMITQSIFFAIYMIGSTLYMWGGWIMFSDSLYSLVGTILVCRLKINFSHACVLIAARARCILFKISSPLAFQT</sequence>